<evidence type="ECO:0000256" key="10">
    <source>
        <dbReference type="ARBA" id="ARBA00023264"/>
    </source>
</evidence>
<keyword evidence="15" id="KW-1185">Reference proteome</keyword>
<comment type="caution">
    <text evidence="14">The sequence shown here is derived from an EMBL/GenBank/DDBJ whole genome shotgun (WGS) entry which is preliminary data.</text>
</comment>
<keyword evidence="7" id="KW-0443">Lipid metabolism</keyword>
<sequence>MDDKAAGPSNLNIANVLTVIRILGVPLFGWLLLVDGGQSESLRLWSWLAFVVLMATDKVDGDIARKRGLVTDFGRIADPIADKALTGMAFVGLSIIGLLWWWVTVLVLVREWGITVMRFFMVRRGVVMPASRGGKLKTVLQAFAIGGYLLPFELWDNVVAEAARWLTHGLMAAVVAVTVVTGVQYVVEARRHAKEPTR</sequence>
<reference evidence="14 15" key="1">
    <citation type="submission" date="2018-10" db="EMBL/GenBank/DDBJ databases">
        <title>Aeromicrobium sp. 9W16Y-2 whole genome shotgun sequence.</title>
        <authorList>
            <person name="Li F."/>
        </authorList>
    </citation>
    <scope>NUCLEOTIDE SEQUENCE [LARGE SCALE GENOMIC DNA]</scope>
    <source>
        <strain evidence="14 15">9W16Y-2</strain>
    </source>
</reference>
<protein>
    <recommendedName>
        <fullName evidence="11">CDP-diacylglycerol--glycerol-3-phosphate 3-phosphatidyltransferase</fullName>
        <ecNumber evidence="11">2.7.8.5</ecNumber>
    </recommendedName>
</protein>
<evidence type="ECO:0000256" key="9">
    <source>
        <dbReference type="ARBA" id="ARBA00023209"/>
    </source>
</evidence>
<dbReference type="UniPathway" id="UPA00085"/>
<feature type="transmembrane region" description="Helical" evidence="13">
    <location>
        <begin position="84"/>
        <end position="103"/>
    </location>
</feature>
<proteinExistence type="inferred from homology"/>
<dbReference type="PIRSF" id="PIRSF000847">
    <property type="entry name" value="Phos_ph_gly_syn"/>
    <property type="match status" value="1"/>
</dbReference>
<feature type="transmembrane region" description="Helical" evidence="13">
    <location>
        <begin position="165"/>
        <end position="187"/>
    </location>
</feature>
<dbReference type="GO" id="GO:0008444">
    <property type="term" value="F:CDP-diacylglycerol-glycerol-3-phosphate 3-phosphatidyltransferase activity"/>
    <property type="evidence" value="ECO:0007669"/>
    <property type="project" value="UniProtKB-UniRule"/>
</dbReference>
<comment type="similarity">
    <text evidence="2 12">Belongs to the CDP-alcohol phosphatidyltransferase class-I family.</text>
</comment>
<dbReference type="InterPro" id="IPR000462">
    <property type="entry name" value="CDP-OH_P_trans"/>
</dbReference>
<gene>
    <name evidence="14" type="primary">pgsA</name>
    <name evidence="14" type="ORF">D9V41_04510</name>
</gene>
<dbReference type="EC" id="2.7.8.5" evidence="11"/>
<evidence type="ECO:0000256" key="1">
    <source>
        <dbReference type="ARBA" id="ARBA00004141"/>
    </source>
</evidence>
<evidence type="ECO:0000313" key="15">
    <source>
        <dbReference type="Proteomes" id="UP000282515"/>
    </source>
</evidence>
<organism evidence="14 15">
    <name type="scientific">Aeromicrobium phragmitis</name>
    <dbReference type="NCBI Taxonomy" id="2478914"/>
    <lineage>
        <taxon>Bacteria</taxon>
        <taxon>Bacillati</taxon>
        <taxon>Actinomycetota</taxon>
        <taxon>Actinomycetes</taxon>
        <taxon>Propionibacteriales</taxon>
        <taxon>Nocardioidaceae</taxon>
        <taxon>Aeromicrobium</taxon>
    </lineage>
</organism>
<comment type="subcellular location">
    <subcellularLocation>
        <location evidence="1">Membrane</location>
        <topology evidence="1">Multi-pass membrane protein</topology>
    </subcellularLocation>
</comment>
<keyword evidence="10" id="KW-1208">Phospholipid metabolism</keyword>
<dbReference type="InterPro" id="IPR043130">
    <property type="entry name" value="CDP-OH_PTrfase_TM_dom"/>
</dbReference>
<evidence type="ECO:0000256" key="2">
    <source>
        <dbReference type="ARBA" id="ARBA00010441"/>
    </source>
</evidence>
<keyword evidence="5 13" id="KW-0812">Transmembrane</keyword>
<evidence type="ECO:0000256" key="4">
    <source>
        <dbReference type="ARBA" id="ARBA00022679"/>
    </source>
</evidence>
<evidence type="ECO:0000256" key="6">
    <source>
        <dbReference type="ARBA" id="ARBA00022989"/>
    </source>
</evidence>
<dbReference type="PANTHER" id="PTHR14269:SF52">
    <property type="entry name" value="PHOSPHATIDYLGLYCEROPHOSPHATE SYNTHASE-RELATED"/>
    <property type="match status" value="1"/>
</dbReference>
<evidence type="ECO:0000256" key="11">
    <source>
        <dbReference type="NCBIfam" id="TIGR00560"/>
    </source>
</evidence>
<dbReference type="OrthoDB" id="9796672at2"/>
<name>A0A3L8PRM2_9ACTN</name>
<keyword evidence="8 13" id="KW-0472">Membrane</keyword>
<dbReference type="InterPro" id="IPR004570">
    <property type="entry name" value="Phosphatidylglycerol_P_synth"/>
</dbReference>
<dbReference type="RefSeq" id="WP_121793329.1">
    <property type="nucleotide sequence ID" value="NZ_RDBF01000002.1"/>
</dbReference>
<feature type="transmembrane region" description="Helical" evidence="13">
    <location>
        <begin position="12"/>
        <end position="32"/>
    </location>
</feature>
<dbReference type="Gene3D" id="1.20.120.1760">
    <property type="match status" value="1"/>
</dbReference>
<evidence type="ECO:0000313" key="14">
    <source>
        <dbReference type="EMBL" id="RLV57028.1"/>
    </source>
</evidence>
<dbReference type="PANTHER" id="PTHR14269">
    <property type="entry name" value="CDP-DIACYLGLYCEROL--GLYCEROL-3-PHOSPHATE 3-PHOSPHATIDYLTRANSFERASE-RELATED"/>
    <property type="match status" value="1"/>
</dbReference>
<dbReference type="AlphaFoldDB" id="A0A3L8PRM2"/>
<dbReference type="GO" id="GO:0046474">
    <property type="term" value="P:glycerophospholipid biosynthetic process"/>
    <property type="evidence" value="ECO:0007669"/>
    <property type="project" value="TreeGrafter"/>
</dbReference>
<dbReference type="InterPro" id="IPR048254">
    <property type="entry name" value="CDP_ALCOHOL_P_TRANSF_CS"/>
</dbReference>
<dbReference type="InterPro" id="IPR050324">
    <property type="entry name" value="CDP-alcohol_PTase-I"/>
</dbReference>
<keyword evidence="3" id="KW-0444">Lipid biosynthesis</keyword>
<evidence type="ECO:0000256" key="7">
    <source>
        <dbReference type="ARBA" id="ARBA00023098"/>
    </source>
</evidence>
<accession>A0A3L8PRM2</accession>
<evidence type="ECO:0000256" key="3">
    <source>
        <dbReference type="ARBA" id="ARBA00022516"/>
    </source>
</evidence>
<evidence type="ECO:0000256" key="8">
    <source>
        <dbReference type="ARBA" id="ARBA00023136"/>
    </source>
</evidence>
<keyword evidence="6 13" id="KW-1133">Transmembrane helix</keyword>
<dbReference type="GO" id="GO:0016020">
    <property type="term" value="C:membrane"/>
    <property type="evidence" value="ECO:0007669"/>
    <property type="project" value="UniProtKB-SubCell"/>
</dbReference>
<evidence type="ECO:0000256" key="12">
    <source>
        <dbReference type="RuleBase" id="RU003750"/>
    </source>
</evidence>
<keyword evidence="4 12" id="KW-0808">Transferase</keyword>
<evidence type="ECO:0000256" key="13">
    <source>
        <dbReference type="SAM" id="Phobius"/>
    </source>
</evidence>
<dbReference type="PROSITE" id="PS00379">
    <property type="entry name" value="CDP_ALCOHOL_P_TRANSF"/>
    <property type="match status" value="1"/>
</dbReference>
<dbReference type="Proteomes" id="UP000282515">
    <property type="component" value="Unassembled WGS sequence"/>
</dbReference>
<evidence type="ECO:0000256" key="5">
    <source>
        <dbReference type="ARBA" id="ARBA00022692"/>
    </source>
</evidence>
<dbReference type="NCBIfam" id="TIGR00560">
    <property type="entry name" value="pgsA"/>
    <property type="match status" value="1"/>
</dbReference>
<keyword evidence="9" id="KW-0594">Phospholipid biosynthesis</keyword>
<dbReference type="EMBL" id="RDBF01000002">
    <property type="protein sequence ID" value="RLV57028.1"/>
    <property type="molecule type" value="Genomic_DNA"/>
</dbReference>
<dbReference type="Pfam" id="PF01066">
    <property type="entry name" value="CDP-OH_P_transf"/>
    <property type="match status" value="1"/>
</dbReference>